<keyword evidence="3" id="KW-0282">Flagellum</keyword>
<dbReference type="Pfam" id="PF03963">
    <property type="entry name" value="FlgD"/>
    <property type="match status" value="1"/>
</dbReference>
<dbReference type="RefSeq" id="WP_179441737.1">
    <property type="nucleotide sequence ID" value="NZ_BAAALK010000002.1"/>
</dbReference>
<keyword evidence="3" id="KW-0966">Cell projection</keyword>
<keyword evidence="2" id="KW-1005">Bacterial flagellum biogenesis</keyword>
<accession>A0A7Z0E8K5</accession>
<evidence type="ECO:0000256" key="1">
    <source>
        <dbReference type="ARBA" id="ARBA00010577"/>
    </source>
</evidence>
<keyword evidence="4" id="KW-1185">Reference proteome</keyword>
<comment type="similarity">
    <text evidence="1">Belongs to the FlgD family.</text>
</comment>
<proteinExistence type="inferred from homology"/>
<protein>
    <submittedName>
        <fullName evidence="3">Flagellar basal-body rod modification protein FlgD</fullName>
    </submittedName>
</protein>
<evidence type="ECO:0000313" key="3">
    <source>
        <dbReference type="EMBL" id="NYJ16899.1"/>
    </source>
</evidence>
<evidence type="ECO:0000256" key="2">
    <source>
        <dbReference type="ARBA" id="ARBA00022795"/>
    </source>
</evidence>
<evidence type="ECO:0000313" key="4">
    <source>
        <dbReference type="Proteomes" id="UP000560069"/>
    </source>
</evidence>
<name>A0A7Z0E8K5_9MICC</name>
<dbReference type="Proteomes" id="UP000560069">
    <property type="component" value="Unassembled WGS sequence"/>
</dbReference>
<dbReference type="GO" id="GO:0044781">
    <property type="term" value="P:bacterial-type flagellum organization"/>
    <property type="evidence" value="ECO:0007669"/>
    <property type="project" value="UniProtKB-KW"/>
</dbReference>
<dbReference type="EMBL" id="JACCFQ010000001">
    <property type="protein sequence ID" value="NYJ16899.1"/>
    <property type="molecule type" value="Genomic_DNA"/>
</dbReference>
<keyword evidence="3" id="KW-0969">Cilium</keyword>
<comment type="caution">
    <text evidence="3">The sequence shown here is derived from an EMBL/GenBank/DDBJ whole genome shotgun (WGS) entry which is preliminary data.</text>
</comment>
<dbReference type="AlphaFoldDB" id="A0A7Z0E8K5"/>
<dbReference type="InterPro" id="IPR005648">
    <property type="entry name" value="FlgD"/>
</dbReference>
<reference evidence="3 4" key="1">
    <citation type="submission" date="2020-07" db="EMBL/GenBank/DDBJ databases">
        <title>Sequencing the genomes of 1000 actinobacteria strains.</title>
        <authorList>
            <person name="Klenk H.-P."/>
        </authorList>
    </citation>
    <scope>NUCLEOTIDE SEQUENCE [LARGE SCALE GENOMIC DNA]</scope>
    <source>
        <strain evidence="3 4">DSM 15664</strain>
    </source>
</reference>
<gene>
    <name evidence="3" type="ORF">HNR11_001433</name>
</gene>
<organism evidence="3 4">
    <name type="scientific">Nesterenkonia sandarakina</name>
    <dbReference type="NCBI Taxonomy" id="272918"/>
    <lineage>
        <taxon>Bacteria</taxon>
        <taxon>Bacillati</taxon>
        <taxon>Actinomycetota</taxon>
        <taxon>Actinomycetes</taxon>
        <taxon>Micrococcales</taxon>
        <taxon>Micrococcaceae</taxon>
        <taxon>Nesterenkonia</taxon>
    </lineage>
</organism>
<sequence length="168" mass="17253">MPITPIGPSTQGQPLGIDAALIDGARRAGVDPTAGQRELKQTMDGEVFLKLLVTQLTNQDPSSPMDTNDMIAQTTQLASMEQLTALAQSQQSALMIGQRTAAAELIGREVTTAATPSAGAITGTVTSVTFGEGEPALMIDGVAHPYSSIAAVTAASLDDRASTNDPSD</sequence>